<accession>A0ABV7PWH5</accession>
<evidence type="ECO:0000313" key="3">
    <source>
        <dbReference type="Proteomes" id="UP001595712"/>
    </source>
</evidence>
<dbReference type="RefSeq" id="WP_387974497.1">
    <property type="nucleotide sequence ID" value="NZ_JBHRWO010000010.1"/>
</dbReference>
<evidence type="ECO:0000313" key="2">
    <source>
        <dbReference type="EMBL" id="MFC3492957.1"/>
    </source>
</evidence>
<evidence type="ECO:0000256" key="1">
    <source>
        <dbReference type="SAM" id="MobiDB-lite"/>
    </source>
</evidence>
<reference evidence="3" key="1">
    <citation type="journal article" date="2019" name="Int. J. Syst. Evol. Microbiol.">
        <title>The Global Catalogue of Microorganisms (GCM) 10K type strain sequencing project: providing services to taxonomists for standard genome sequencing and annotation.</title>
        <authorList>
            <consortium name="The Broad Institute Genomics Platform"/>
            <consortium name="The Broad Institute Genome Sequencing Center for Infectious Disease"/>
            <person name="Wu L."/>
            <person name="Ma J."/>
        </authorList>
    </citation>
    <scope>NUCLEOTIDE SEQUENCE [LARGE SCALE GENOMIC DNA]</scope>
    <source>
        <strain evidence="3">CGMCC 4.7396</strain>
    </source>
</reference>
<proteinExistence type="predicted"/>
<name>A0ABV7PWH5_9ACTN</name>
<feature type="compositionally biased region" description="Basic and acidic residues" evidence="1">
    <location>
        <begin position="304"/>
        <end position="317"/>
    </location>
</feature>
<dbReference type="Proteomes" id="UP001595712">
    <property type="component" value="Unassembled WGS sequence"/>
</dbReference>
<dbReference type="EMBL" id="JBHRWO010000010">
    <property type="protein sequence ID" value="MFC3492957.1"/>
    <property type="molecule type" value="Genomic_DNA"/>
</dbReference>
<sequence>MALNTGTRIGLYGGGLALVFAAAFGLAAATVPDKNVDEWNEDAEDAGHGGEPNPVRGLAIEQDGYRLGEVTAPGEVGAAGSLSFQITGADGEPLTDYTVSHEKDLHLIVVRSDGTHFRHVHPELAADGTWSLPWTWDAAGTYRVYADFVPGDTDTELDVTLTRTVEVAGESAPAAPTGTVLTSEVGGYTVTLEGDLTAGSTAELTASVTRDGEPVTTVEPYLGAFGHLVALREGDLAYLHVHPEGDEPAAGDRSGPEVTFATDVPTEGRYYLYFDFQVDGQVHSAAFVVDAAAGATGGHETEDDGHGADADADDDGH</sequence>
<protein>
    <submittedName>
        <fullName evidence="2">Heavy-metal-associated domain-containing protein</fullName>
    </submittedName>
</protein>
<feature type="region of interest" description="Disordered" evidence="1">
    <location>
        <begin position="296"/>
        <end position="317"/>
    </location>
</feature>
<organism evidence="2 3">
    <name type="scientific">Glycomyces rhizosphaerae</name>
    <dbReference type="NCBI Taxonomy" id="2054422"/>
    <lineage>
        <taxon>Bacteria</taxon>
        <taxon>Bacillati</taxon>
        <taxon>Actinomycetota</taxon>
        <taxon>Actinomycetes</taxon>
        <taxon>Glycomycetales</taxon>
        <taxon>Glycomycetaceae</taxon>
        <taxon>Glycomyces</taxon>
    </lineage>
</organism>
<keyword evidence="3" id="KW-1185">Reference proteome</keyword>
<gene>
    <name evidence="2" type="ORF">ACFO8M_10725</name>
</gene>
<comment type="caution">
    <text evidence="2">The sequence shown here is derived from an EMBL/GenBank/DDBJ whole genome shotgun (WGS) entry which is preliminary data.</text>
</comment>